<evidence type="ECO:0000313" key="5">
    <source>
        <dbReference type="Proteomes" id="UP000274922"/>
    </source>
</evidence>
<evidence type="ECO:0000313" key="2">
    <source>
        <dbReference type="EMBL" id="RKO97180.1"/>
    </source>
</evidence>
<feature type="region of interest" description="Disordered" evidence="1">
    <location>
        <begin position="352"/>
        <end position="458"/>
    </location>
</feature>
<reference evidence="2" key="3">
    <citation type="submission" date="2018-08" db="EMBL/GenBank/DDBJ databases">
        <title>Leveraging single-cell genomics to expand the Fungal Tree of Life.</title>
        <authorList>
            <consortium name="DOE Joint Genome Institute"/>
            <person name="Ahrendt S.R."/>
            <person name="Quandt C.A."/>
            <person name="Ciobanu D."/>
            <person name="Clum A."/>
            <person name="Salamov A."/>
            <person name="Andreopoulos B."/>
            <person name="Cheng J.-F."/>
            <person name="Woyke T."/>
            <person name="Pelin A."/>
            <person name="Henrissat B."/>
            <person name="Reynolds N."/>
            <person name="Benny G.L."/>
            <person name="Smith M.E."/>
            <person name="James T.Y."/>
            <person name="Grigoriev I.V."/>
        </authorList>
    </citation>
    <scope>NUCLEOTIDE SEQUENCE</scope>
    <source>
        <strain evidence="2">ATCC 52028</strain>
    </source>
</reference>
<dbReference type="AlphaFoldDB" id="A0A4P9X6X6"/>
<reference evidence="4 5" key="1">
    <citation type="journal article" date="2018" name="Nat. Microbiol.">
        <title>Leveraging single-cell genomics to expand the fungal tree of life.</title>
        <authorList>
            <person name="Ahrendt S.R."/>
            <person name="Quandt C.A."/>
            <person name="Ciobanu D."/>
            <person name="Clum A."/>
            <person name="Salamov A."/>
            <person name="Andreopoulos B."/>
            <person name="Cheng J.F."/>
            <person name="Woyke T."/>
            <person name="Pelin A."/>
            <person name="Henrissat B."/>
            <person name="Reynolds N.K."/>
            <person name="Benny G.L."/>
            <person name="Smith M.E."/>
            <person name="James T.Y."/>
            <person name="Grigoriev I.V."/>
        </authorList>
    </citation>
    <scope>NUCLEOTIDE SEQUENCE [LARGE SCALE GENOMIC DNA]</scope>
    <source>
        <strain evidence="4 5">ATCC 52028</strain>
    </source>
</reference>
<evidence type="ECO:0000313" key="3">
    <source>
        <dbReference type="EMBL" id="RKP00967.1"/>
    </source>
</evidence>
<sequence length="608" mass="66243">MVAEAPRSGPPGSAGAGMAATSAARPRSRTPLAVVITVLMTTAFALVLTRTHSAVPRVVPYSPGRIHPHAAGPRTSSPSPAAAAAAAHANSISIETVHGGSNGDEAFLTLEQQQTLLQHYAPLVRLHAHDLWMPADPAKTFAQSMPSPDGTILTIPESLWRGDTPSRDGTIAAPVTAQIRLNGPGNVTYLQYWYFHPLNGCQGFRTLAWQGWKGRQIQNFEWCQMALHVGDWEHTTVQLDGLWDPTGQLSPPPVRRYFLAQHNGGVWLDPRDFEYATDEAGRDHPVLFSAMNSHASYHVLGTWKNPNPIFELVSRFVPMLTLGALNNLDIVDVGGEDAPVYLYNVHRERDLGASSPVASSPSGSSSRSPRLSGSPRRQRAAGLPDTRGDPRADAELDSFQSSVGDDAPDPDRFLGDDANDGDDDEETMDRADDGVVDDEPHDGDATRHRGRHHRAQAPDILPTHRQARMQSPGQGTRGGGFGGQVTLHGHPGRRASKPQRVLWRTWEQPFHVLIKGRPDLNPAWGEWAGSWGQEVDQGDVLFPPEGVTARLYLGVCIRVARLAGFLNSFVRVAERGPKGPMQHPEWESLDDPPLSRLVLPVESSHPHH</sequence>
<keyword evidence="5" id="KW-1185">Reference proteome</keyword>
<dbReference type="EMBL" id="ML014190">
    <property type="protein sequence ID" value="RKP00967.1"/>
    <property type="molecule type" value="Genomic_DNA"/>
</dbReference>
<dbReference type="Proteomes" id="UP000268535">
    <property type="component" value="Unassembled WGS sequence"/>
</dbReference>
<evidence type="ECO:0000256" key="1">
    <source>
        <dbReference type="SAM" id="MobiDB-lite"/>
    </source>
</evidence>
<dbReference type="EMBL" id="ML009377">
    <property type="protein sequence ID" value="RKO97180.1"/>
    <property type="molecule type" value="Genomic_DNA"/>
</dbReference>
<name>A0A4P9X6X6_9FUNG</name>
<dbReference type="OrthoDB" id="188042at2759"/>
<dbReference type="PANTHER" id="PTHR48174">
    <property type="entry name" value="DUF946 FAMILY PROTEIN"/>
    <property type="match status" value="1"/>
</dbReference>
<proteinExistence type="predicted"/>
<reference evidence="3" key="2">
    <citation type="submission" date="2018-04" db="EMBL/GenBank/DDBJ databases">
        <title>Leveraging single-cell genomics to expand the Fungal Tree of Life.</title>
        <authorList>
            <consortium name="DOE Joint Genome Institute"/>
            <person name="Ahrendt S.R."/>
            <person name="Quandt C.A."/>
            <person name="Ciobanu D."/>
            <person name="Clum A."/>
            <person name="Salamov A."/>
            <person name="Andreopoulos B."/>
            <person name="Cheng J.-F."/>
            <person name="Woyke T."/>
            <person name="Pelin A."/>
            <person name="Henrissat B."/>
            <person name="Benny G.L."/>
            <person name="Smith M.E."/>
            <person name="James T.Y."/>
            <person name="Grigoriev I.V."/>
        </authorList>
    </citation>
    <scope>NUCLEOTIDE SEQUENCE</scope>
    <source>
        <strain evidence="3">ATCC 52028</strain>
    </source>
</reference>
<dbReference type="PANTHER" id="PTHR48174:SF5">
    <property type="entry name" value="VACUOLAR PROTEIN SORTING-ASSOCIATED PROTEIN 62"/>
    <property type="match status" value="1"/>
</dbReference>
<feature type="compositionally biased region" description="Acidic residues" evidence="1">
    <location>
        <begin position="417"/>
        <end position="427"/>
    </location>
</feature>
<accession>A0A4P9X6X6</accession>
<dbReference type="Proteomes" id="UP000274922">
    <property type="component" value="Unassembled WGS sequence"/>
</dbReference>
<protein>
    <submittedName>
        <fullName evidence="3">Uncharacterized protein</fullName>
    </submittedName>
</protein>
<feature type="compositionally biased region" description="Low complexity" evidence="1">
    <location>
        <begin position="352"/>
        <end position="375"/>
    </location>
</feature>
<feature type="region of interest" description="Disordered" evidence="1">
    <location>
        <begin position="1"/>
        <end position="24"/>
    </location>
</feature>
<gene>
    <name evidence="2" type="ORF">CAUPRSCDRAFT_11136</name>
    <name evidence="3" type="ORF">CXG81DRAFT_19161</name>
</gene>
<evidence type="ECO:0000313" key="4">
    <source>
        <dbReference type="Proteomes" id="UP000268535"/>
    </source>
</evidence>
<dbReference type="InterPro" id="IPR009291">
    <property type="entry name" value="Vps62"/>
</dbReference>
<organism evidence="3 5">
    <name type="scientific">Caulochytrium protostelioides</name>
    <dbReference type="NCBI Taxonomy" id="1555241"/>
    <lineage>
        <taxon>Eukaryota</taxon>
        <taxon>Fungi</taxon>
        <taxon>Fungi incertae sedis</taxon>
        <taxon>Chytridiomycota</taxon>
        <taxon>Chytridiomycota incertae sedis</taxon>
        <taxon>Chytridiomycetes</taxon>
        <taxon>Caulochytriales</taxon>
        <taxon>Caulochytriaceae</taxon>
        <taxon>Caulochytrium</taxon>
    </lineage>
</organism>
<dbReference type="Pfam" id="PF06101">
    <property type="entry name" value="Vps62"/>
    <property type="match status" value="1"/>
</dbReference>